<dbReference type="EMBL" id="EU662166">
    <property type="protein sequence ID" value="ACD75442.1"/>
    <property type="molecule type" value="Genomic_DNA"/>
</dbReference>
<organism evidence="1">
    <name type="scientific">uncultured virus</name>
    <dbReference type="NCBI Taxonomy" id="340016"/>
    <lineage>
        <taxon>Viruses</taxon>
        <taxon>environmental samples</taxon>
    </lineage>
</organism>
<evidence type="ECO:0000313" key="1">
    <source>
        <dbReference type="EMBL" id="ACD75442.1"/>
    </source>
</evidence>
<sequence>MSLQDKVLKLALNNAMDSINDNMPQLELMLKNYKEWNHKDLLAIYEFIDNFAELLEGANLPIKPETIKALGRVYLINADQDNEKYQKVKKLFISLNKAINQYGN</sequence>
<reference evidence="1" key="1">
    <citation type="submission" date="2008-04" db="EMBL/GenBank/DDBJ databases">
        <title>Virus population dynamics and acquired virus resistance in natural microbial communities.</title>
        <authorList>
            <person name="Andersson A.A."/>
            <person name="Banfield J.F."/>
        </authorList>
    </citation>
    <scope>NUCLEOTIDE SEQUENCE</scope>
</reference>
<name>B3GAN4_9VIRU</name>
<accession>B3GAN4</accession>
<proteinExistence type="predicted"/>
<protein>
    <submittedName>
        <fullName evidence="1">AMDV5_2</fullName>
    </submittedName>
</protein>